<dbReference type="Pfam" id="PF00665">
    <property type="entry name" value="rve"/>
    <property type="match status" value="1"/>
</dbReference>
<gene>
    <name evidence="2" type="ORF">COU03_01755</name>
</gene>
<dbReference type="AlphaFoldDB" id="A0A2H0UXL0"/>
<dbReference type="InterPro" id="IPR012337">
    <property type="entry name" value="RNaseH-like_sf"/>
</dbReference>
<dbReference type="PANTHER" id="PTHR46889:SF5">
    <property type="entry name" value="INTEGRASE PROTEIN"/>
    <property type="match status" value="1"/>
</dbReference>
<dbReference type="InterPro" id="IPR001584">
    <property type="entry name" value="Integrase_cat-core"/>
</dbReference>
<dbReference type="GO" id="GO:0015074">
    <property type="term" value="P:DNA integration"/>
    <property type="evidence" value="ECO:0007669"/>
    <property type="project" value="InterPro"/>
</dbReference>
<evidence type="ECO:0000313" key="3">
    <source>
        <dbReference type="Proteomes" id="UP000228906"/>
    </source>
</evidence>
<protein>
    <recommendedName>
        <fullName evidence="1">Integrase catalytic domain-containing protein</fullName>
    </recommendedName>
</protein>
<sequence>MAVKQKAPSKSKKELAEELGISRASLYYKPKMIEKDLRFKVEIEEVMEKHKAYGHKRIAWALDKNKKKVLRVMKKFNLKPKRQRKAPKKPQDQNQAPMAVPNLIQGIIIEAPNHVWVSDFTYLPYFGKFVYLATIEDVFTREIIGWEVSVRHNTNLVAQALLNALSRYPAPQIAHSDQGSEYRSKKYLDLLESFNIKPSMSEKASPWQNGHQESFYSEFKLELGHPECCPSLGELIEAVARQIYYYNNERAHTALKCPPAVFAEKYKLQKARSLVNKLTFQEIAKVQSV</sequence>
<dbReference type="Pfam" id="PF13333">
    <property type="entry name" value="rve_2"/>
    <property type="match status" value="1"/>
</dbReference>
<dbReference type="GO" id="GO:0003676">
    <property type="term" value="F:nucleic acid binding"/>
    <property type="evidence" value="ECO:0007669"/>
    <property type="project" value="InterPro"/>
</dbReference>
<evidence type="ECO:0000313" key="2">
    <source>
        <dbReference type="EMBL" id="PIR91558.1"/>
    </source>
</evidence>
<evidence type="ECO:0000259" key="1">
    <source>
        <dbReference type="PROSITE" id="PS50994"/>
    </source>
</evidence>
<accession>A0A2H0UXL0</accession>
<dbReference type="NCBIfam" id="NF033516">
    <property type="entry name" value="transpos_IS3"/>
    <property type="match status" value="1"/>
</dbReference>
<dbReference type="Proteomes" id="UP000228906">
    <property type="component" value="Unassembled WGS sequence"/>
</dbReference>
<dbReference type="InterPro" id="IPR048020">
    <property type="entry name" value="Transpos_IS3"/>
</dbReference>
<dbReference type="SUPFAM" id="SSF53098">
    <property type="entry name" value="Ribonuclease H-like"/>
    <property type="match status" value="1"/>
</dbReference>
<comment type="caution">
    <text evidence="2">The sequence shown here is derived from an EMBL/GenBank/DDBJ whole genome shotgun (WGS) entry which is preliminary data.</text>
</comment>
<dbReference type="InterPro" id="IPR036397">
    <property type="entry name" value="RNaseH_sf"/>
</dbReference>
<reference evidence="3" key="1">
    <citation type="submission" date="2017-09" db="EMBL/GenBank/DDBJ databases">
        <title>Depth-based differentiation of microbial function through sediment-hosted aquifers and enrichment of novel symbionts in the deep terrestrial subsurface.</title>
        <authorList>
            <person name="Probst A.J."/>
            <person name="Ladd B."/>
            <person name="Jarett J.K."/>
            <person name="Geller-Mcgrath D.E."/>
            <person name="Sieber C.M.K."/>
            <person name="Emerson J.B."/>
            <person name="Anantharaman K."/>
            <person name="Thomas B.C."/>
            <person name="Malmstrom R."/>
            <person name="Stieglmeier M."/>
            <person name="Klingl A."/>
            <person name="Woyke T."/>
            <person name="Ryan C.M."/>
            <person name="Banfield J.F."/>
        </authorList>
    </citation>
    <scope>NUCLEOTIDE SEQUENCE [LARGE SCALE GENOMIC DNA]</scope>
</reference>
<organism evidence="2 3">
    <name type="scientific">bacterium (Candidatus Gribaldobacteria) CG10_big_fil_rev_8_21_14_0_10_41_12</name>
    <dbReference type="NCBI Taxonomy" id="2014277"/>
    <lineage>
        <taxon>Bacteria</taxon>
        <taxon>Candidatus Gribaldobacteria</taxon>
    </lineage>
</organism>
<dbReference type="PROSITE" id="PS50994">
    <property type="entry name" value="INTEGRASE"/>
    <property type="match status" value="1"/>
</dbReference>
<name>A0A2H0UXL0_9BACT</name>
<dbReference type="PANTHER" id="PTHR46889">
    <property type="entry name" value="TRANSPOSASE INSF FOR INSERTION SEQUENCE IS3B-RELATED"/>
    <property type="match status" value="1"/>
</dbReference>
<proteinExistence type="predicted"/>
<dbReference type="InterPro" id="IPR050900">
    <property type="entry name" value="Transposase_IS3/IS150/IS904"/>
</dbReference>
<dbReference type="EMBL" id="PFAV01000030">
    <property type="protein sequence ID" value="PIR91558.1"/>
    <property type="molecule type" value="Genomic_DNA"/>
</dbReference>
<dbReference type="Gene3D" id="3.30.420.10">
    <property type="entry name" value="Ribonuclease H-like superfamily/Ribonuclease H"/>
    <property type="match status" value="1"/>
</dbReference>
<feature type="domain" description="Integrase catalytic" evidence="1">
    <location>
        <begin position="108"/>
        <end position="267"/>
    </location>
</feature>